<dbReference type="SUPFAM" id="SSF63848">
    <property type="entry name" value="Cell-division inhibitor MinC, C-terminal domain"/>
    <property type="match status" value="1"/>
</dbReference>
<keyword evidence="3 6" id="KW-0717">Septation</keyword>
<comment type="subunit">
    <text evidence="6">Interacts with MinD and FtsZ.</text>
</comment>
<dbReference type="NCBIfam" id="TIGR01222">
    <property type="entry name" value="minC"/>
    <property type="match status" value="1"/>
</dbReference>
<accession>A0ABY0P249</accession>
<dbReference type="EMBL" id="FNBZ01000005">
    <property type="protein sequence ID" value="SDG82226.1"/>
    <property type="molecule type" value="Genomic_DNA"/>
</dbReference>
<gene>
    <name evidence="6" type="primary">minC</name>
    <name evidence="8" type="ORF">SAMN05421844_105367</name>
</gene>
<name>A0ABY0P249_9HYPH</name>
<dbReference type="Proteomes" id="UP000199468">
    <property type="component" value="Unassembled WGS sequence"/>
</dbReference>
<dbReference type="InterPro" id="IPR036145">
    <property type="entry name" value="MinC_C_sf"/>
</dbReference>
<dbReference type="HAMAP" id="MF_00267">
    <property type="entry name" value="MinC"/>
    <property type="match status" value="1"/>
</dbReference>
<evidence type="ECO:0000256" key="5">
    <source>
        <dbReference type="ARBA" id="ARBA00025606"/>
    </source>
</evidence>
<dbReference type="PANTHER" id="PTHR34108">
    <property type="entry name" value="SEPTUM SITE-DETERMINING PROTEIN MINC"/>
    <property type="match status" value="1"/>
</dbReference>
<comment type="caution">
    <text evidence="8">The sequence shown here is derived from an EMBL/GenBank/DDBJ whole genome shotgun (WGS) entry which is preliminary data.</text>
</comment>
<keyword evidence="9" id="KW-1185">Reference proteome</keyword>
<evidence type="ECO:0000313" key="9">
    <source>
        <dbReference type="Proteomes" id="UP000199468"/>
    </source>
</evidence>
<dbReference type="InterPro" id="IPR016098">
    <property type="entry name" value="CAP/MinC_C"/>
</dbReference>
<feature type="domain" description="Septum formation inhibitor MinC C-terminal" evidence="7">
    <location>
        <begin position="194"/>
        <end position="294"/>
    </location>
</feature>
<evidence type="ECO:0000256" key="6">
    <source>
        <dbReference type="HAMAP-Rule" id="MF_00267"/>
    </source>
</evidence>
<protein>
    <recommendedName>
        <fullName evidence="6">Probable septum site-determining protein MinC</fullName>
    </recommendedName>
</protein>
<dbReference type="Gene3D" id="2.160.20.70">
    <property type="match status" value="1"/>
</dbReference>
<reference evidence="8 9" key="1">
    <citation type="submission" date="2016-10" db="EMBL/GenBank/DDBJ databases">
        <authorList>
            <person name="Varghese N."/>
            <person name="Submissions S."/>
        </authorList>
    </citation>
    <scope>NUCLEOTIDE SEQUENCE [LARGE SCALE GENOMIC DNA]</scope>
    <source>
        <strain evidence="8 9">DSM 26672</strain>
    </source>
</reference>
<evidence type="ECO:0000256" key="1">
    <source>
        <dbReference type="ARBA" id="ARBA00006291"/>
    </source>
</evidence>
<comment type="function">
    <text evidence="5 6">Cell division inhibitor that blocks the formation of polar Z ring septums. Rapidly oscillates between the poles of the cell to destabilize FtsZ filaments that have formed before they mature into polar Z rings. Prevents FtsZ polymerization.</text>
</comment>
<comment type="similarity">
    <text evidence="1 6">Belongs to the MinC family.</text>
</comment>
<evidence type="ECO:0000259" key="7">
    <source>
        <dbReference type="Pfam" id="PF03775"/>
    </source>
</evidence>
<proteinExistence type="inferred from homology"/>
<evidence type="ECO:0000256" key="4">
    <source>
        <dbReference type="ARBA" id="ARBA00023306"/>
    </source>
</evidence>
<dbReference type="Pfam" id="PF03775">
    <property type="entry name" value="MinC_C"/>
    <property type="match status" value="1"/>
</dbReference>
<organism evidence="8 9">
    <name type="scientific">Bosea robiniae</name>
    <dbReference type="NCBI Taxonomy" id="1036780"/>
    <lineage>
        <taxon>Bacteria</taxon>
        <taxon>Pseudomonadati</taxon>
        <taxon>Pseudomonadota</taxon>
        <taxon>Alphaproteobacteria</taxon>
        <taxon>Hyphomicrobiales</taxon>
        <taxon>Boseaceae</taxon>
        <taxon>Bosea</taxon>
    </lineage>
</organism>
<dbReference type="PANTHER" id="PTHR34108:SF1">
    <property type="entry name" value="SEPTUM SITE-DETERMINING PROTEIN MINC"/>
    <property type="match status" value="1"/>
</dbReference>
<dbReference type="InterPro" id="IPR013033">
    <property type="entry name" value="MinC"/>
</dbReference>
<evidence type="ECO:0000256" key="2">
    <source>
        <dbReference type="ARBA" id="ARBA00022618"/>
    </source>
</evidence>
<evidence type="ECO:0000313" key="8">
    <source>
        <dbReference type="EMBL" id="SDG82226.1"/>
    </source>
</evidence>
<dbReference type="Gene3D" id="3.30.70.260">
    <property type="match status" value="1"/>
</dbReference>
<keyword evidence="4 6" id="KW-0131">Cell cycle</keyword>
<dbReference type="InterPro" id="IPR005526">
    <property type="entry name" value="Septum_form_inhib_MinC_C"/>
</dbReference>
<keyword evidence="2 6" id="KW-0132">Cell division</keyword>
<evidence type="ECO:0000256" key="3">
    <source>
        <dbReference type="ARBA" id="ARBA00023210"/>
    </source>
</evidence>
<sequence>MTAPNFAPFWPAPCPANDVWTASLGACRESLFGGAVYTLLTIFSIHRSNRKFTKITDVLTQPRPIRLKGRSYLALTLTPELPFEDWLARLDDLASRSAGFFLRRPVVLDITGLEIDRAQLRTFVSQLGSRQVRIMGIEGASPALLGSDLPPAMADGRPTSDFEPPAAAAEAAKAELAVAEPVTPDLPKAVPSIIVTQPVRSGQSLVFLEGDVTVIGSVASGAEIVAGGSIHVYGTLRGRAMAGTMGNAAARIFCRKLEAELIAIDGYYKTAEDMGPEFRGKPVQIWLDGEAFKVEALA</sequence>